<name>A0A3S2P2J4_ORYJA</name>
<sequence length="101" mass="11024">MLTDPRCGSAPFSTLTSCDQLFKKAEIPTSAPTTAPPAPTPAGNKLHWPVPTVVIIVFIFIIVVAVIFHRYQRRKRRSDDKQAPEAAAMKEPLNGAPLTDV</sequence>
<keyword evidence="2" id="KW-0812">Transmembrane</keyword>
<dbReference type="PROSITE" id="PS51257">
    <property type="entry name" value="PROKAR_LIPOPROTEIN"/>
    <property type="match status" value="1"/>
</dbReference>
<evidence type="ECO:0000313" key="4">
    <source>
        <dbReference type="Proteomes" id="UP000283210"/>
    </source>
</evidence>
<evidence type="ECO:0000313" key="3">
    <source>
        <dbReference type="EMBL" id="RVE55500.1"/>
    </source>
</evidence>
<keyword evidence="2" id="KW-0472">Membrane</keyword>
<dbReference type="AlphaFoldDB" id="A0A3S2P2J4"/>
<protein>
    <submittedName>
        <fullName evidence="3">Uncharacterized protein</fullName>
    </submittedName>
</protein>
<dbReference type="Proteomes" id="UP000283210">
    <property type="component" value="Unassembled WGS sequence"/>
</dbReference>
<keyword evidence="2" id="KW-1133">Transmembrane helix</keyword>
<dbReference type="EMBL" id="ML136687">
    <property type="protein sequence ID" value="RVE55500.1"/>
    <property type="molecule type" value="Genomic_DNA"/>
</dbReference>
<evidence type="ECO:0000256" key="2">
    <source>
        <dbReference type="SAM" id="Phobius"/>
    </source>
</evidence>
<proteinExistence type="predicted"/>
<keyword evidence="4" id="KW-1185">Reference proteome</keyword>
<organism evidence="3 4">
    <name type="scientific">Oryzias javanicus</name>
    <name type="common">Javanese ricefish</name>
    <name type="synonym">Aplocheilus javanicus</name>
    <dbReference type="NCBI Taxonomy" id="123683"/>
    <lineage>
        <taxon>Eukaryota</taxon>
        <taxon>Metazoa</taxon>
        <taxon>Chordata</taxon>
        <taxon>Craniata</taxon>
        <taxon>Vertebrata</taxon>
        <taxon>Euteleostomi</taxon>
        <taxon>Actinopterygii</taxon>
        <taxon>Neopterygii</taxon>
        <taxon>Teleostei</taxon>
        <taxon>Neoteleostei</taxon>
        <taxon>Acanthomorphata</taxon>
        <taxon>Ovalentaria</taxon>
        <taxon>Atherinomorphae</taxon>
        <taxon>Beloniformes</taxon>
        <taxon>Adrianichthyidae</taxon>
        <taxon>Oryziinae</taxon>
        <taxon>Oryzias</taxon>
    </lineage>
</organism>
<gene>
    <name evidence="3" type="ORF">OJAV_G00235680</name>
</gene>
<feature type="transmembrane region" description="Helical" evidence="2">
    <location>
        <begin position="46"/>
        <end position="68"/>
    </location>
</feature>
<evidence type="ECO:0000256" key="1">
    <source>
        <dbReference type="SAM" id="MobiDB-lite"/>
    </source>
</evidence>
<feature type="region of interest" description="Disordered" evidence="1">
    <location>
        <begin position="72"/>
        <end position="101"/>
    </location>
</feature>
<reference evidence="3 4" key="2">
    <citation type="submission" date="2019-01" db="EMBL/GenBank/DDBJ databases">
        <title>A chromosome length genome reference of the Java medaka (oryzias javanicus).</title>
        <authorList>
            <person name="Herpin A."/>
            <person name="Takehana Y."/>
            <person name="Naruse K."/>
            <person name="Ansai S."/>
            <person name="Kawaguchi M."/>
        </authorList>
    </citation>
    <scope>NUCLEOTIDE SEQUENCE [LARGE SCALE GENOMIC DNA]</scope>
    <source>
        <strain evidence="3">RS831</strain>
        <tissue evidence="3">Whole body</tissue>
    </source>
</reference>
<accession>A0A3S2P2J4</accession>
<reference evidence="3 4" key="1">
    <citation type="submission" date="2018-11" db="EMBL/GenBank/DDBJ databases">
        <authorList>
            <person name="Lopez-Roques C."/>
            <person name="Donnadieu C."/>
            <person name="Bouchez O."/>
            <person name="Klopp C."/>
            <person name="Cabau C."/>
            <person name="Zahm M."/>
        </authorList>
    </citation>
    <scope>NUCLEOTIDE SEQUENCE [LARGE SCALE GENOMIC DNA]</scope>
    <source>
        <strain evidence="3">RS831</strain>
        <tissue evidence="3">Whole body</tissue>
    </source>
</reference>